<keyword evidence="3 8" id="KW-0436">Ligase</keyword>
<comment type="caution">
    <text evidence="10">The sequence shown here is derived from an EMBL/GenBank/DDBJ whole genome shotgun (WGS) entry which is preliminary data.</text>
</comment>
<keyword evidence="2 8" id="KW-0963">Cytoplasm</keyword>
<dbReference type="InterPro" id="IPR012795">
    <property type="entry name" value="tRNA_Ile_lys_synt_N"/>
</dbReference>
<evidence type="ECO:0000256" key="7">
    <source>
        <dbReference type="ARBA" id="ARBA00048539"/>
    </source>
</evidence>
<sequence length="480" mass="54589">MLKKENIKKPLYPPSPFLKKVLQTIREYSMWPDNARVLIAVSGGADSMALLHALMELCPFHGASLGIAHLHHGLRPEASEEETFVADHARTLALPFHSRKASLSMEYPDCSTEEAGRMARYAFFDQLQKERGYTHIATAHHADDRAEQVLMNLIRGCGPDGLEGIPPIRRGVIVRPLIHMQKSELIHFLMERGIPWKEDSSNKDTVFLRNRIRHKLLPFLEKEFNPSIRRTLLRTAAIAENENQWLENTSKNAYLELLLEETSDKVSLRGKKLSSQPPALQARILRHALCHLRGNLQAFGQRHLQSIQQLLHSSESVECHLPGRIRARYSMGILELRHMPHSLRINKQLPSFSCDIALPKSLPATVLLPNGFGRLLIQSDPPENSCKDPFTAIPHTLFPLIVRVPLPGDRMRPSGRGGSRKIFRLLSESFIPKELRRQRPVIIHQEAVIWVPGLPPDIRIAFATEKNTSLWLLWQKEDPV</sequence>
<feature type="binding site" evidence="8">
    <location>
        <begin position="42"/>
        <end position="47"/>
    </location>
    <ligand>
        <name>ATP</name>
        <dbReference type="ChEBI" id="CHEBI:30616"/>
    </ligand>
</feature>
<evidence type="ECO:0000256" key="5">
    <source>
        <dbReference type="ARBA" id="ARBA00022741"/>
    </source>
</evidence>
<comment type="domain">
    <text evidence="8">The N-terminal region contains the highly conserved SGGXDS motif, predicted to be a P-loop motif involved in ATP binding.</text>
</comment>
<dbReference type="HAMAP" id="MF_01161">
    <property type="entry name" value="tRNA_Ile_lys_synt"/>
    <property type="match status" value="1"/>
</dbReference>
<evidence type="ECO:0000256" key="3">
    <source>
        <dbReference type="ARBA" id="ARBA00022598"/>
    </source>
</evidence>
<feature type="domain" description="Lysidine-tRNA(Ile) synthetase C-terminal" evidence="9">
    <location>
        <begin position="400"/>
        <end position="474"/>
    </location>
</feature>
<dbReference type="PANTHER" id="PTHR43033:SF1">
    <property type="entry name" value="TRNA(ILE)-LYSIDINE SYNTHASE-RELATED"/>
    <property type="match status" value="1"/>
</dbReference>
<evidence type="ECO:0000259" key="9">
    <source>
        <dbReference type="SMART" id="SM00977"/>
    </source>
</evidence>
<evidence type="ECO:0000313" key="10">
    <source>
        <dbReference type="EMBL" id="MCW7752536.1"/>
    </source>
</evidence>
<dbReference type="CDD" id="cd01992">
    <property type="entry name" value="TilS_N"/>
    <property type="match status" value="1"/>
</dbReference>
<dbReference type="InterPro" id="IPR012094">
    <property type="entry name" value="tRNA_Ile_lys_synt"/>
</dbReference>
<proteinExistence type="inferred from homology"/>
<dbReference type="Proteomes" id="UP001209681">
    <property type="component" value="Unassembled WGS sequence"/>
</dbReference>
<dbReference type="Pfam" id="PF01171">
    <property type="entry name" value="ATP_bind_3"/>
    <property type="match status" value="1"/>
</dbReference>
<dbReference type="InterPro" id="IPR012796">
    <property type="entry name" value="Lysidine-tRNA-synth_C"/>
</dbReference>
<comment type="subcellular location">
    <subcellularLocation>
        <location evidence="1 8">Cytoplasm</location>
    </subcellularLocation>
</comment>
<evidence type="ECO:0000313" key="11">
    <source>
        <dbReference type="Proteomes" id="UP001209681"/>
    </source>
</evidence>
<keyword evidence="6 8" id="KW-0067">ATP-binding</keyword>
<dbReference type="SUPFAM" id="SSF56037">
    <property type="entry name" value="PheT/TilS domain"/>
    <property type="match status" value="1"/>
</dbReference>
<comment type="catalytic activity">
    <reaction evidence="7 8">
        <text>cytidine(34) in tRNA(Ile2) + L-lysine + ATP = lysidine(34) in tRNA(Ile2) + AMP + diphosphate + H(+)</text>
        <dbReference type="Rhea" id="RHEA:43744"/>
        <dbReference type="Rhea" id="RHEA-COMP:10625"/>
        <dbReference type="Rhea" id="RHEA-COMP:10670"/>
        <dbReference type="ChEBI" id="CHEBI:15378"/>
        <dbReference type="ChEBI" id="CHEBI:30616"/>
        <dbReference type="ChEBI" id="CHEBI:32551"/>
        <dbReference type="ChEBI" id="CHEBI:33019"/>
        <dbReference type="ChEBI" id="CHEBI:82748"/>
        <dbReference type="ChEBI" id="CHEBI:83665"/>
        <dbReference type="ChEBI" id="CHEBI:456215"/>
        <dbReference type="EC" id="6.3.4.19"/>
    </reaction>
</comment>
<dbReference type="InterPro" id="IPR014729">
    <property type="entry name" value="Rossmann-like_a/b/a_fold"/>
</dbReference>
<keyword evidence="5 8" id="KW-0547">Nucleotide-binding</keyword>
<dbReference type="SMART" id="SM00977">
    <property type="entry name" value="TilS_C"/>
    <property type="match status" value="1"/>
</dbReference>
<comment type="similarity">
    <text evidence="8">Belongs to the tRNA(Ile)-lysidine synthase family.</text>
</comment>
<evidence type="ECO:0000256" key="8">
    <source>
        <dbReference type="HAMAP-Rule" id="MF_01161"/>
    </source>
</evidence>
<evidence type="ECO:0000256" key="6">
    <source>
        <dbReference type="ARBA" id="ARBA00022840"/>
    </source>
</evidence>
<dbReference type="InterPro" id="IPR015262">
    <property type="entry name" value="tRNA_Ile_lys_synt_subst-bd"/>
</dbReference>
<dbReference type="SUPFAM" id="SSF52402">
    <property type="entry name" value="Adenine nucleotide alpha hydrolases-like"/>
    <property type="match status" value="1"/>
</dbReference>
<dbReference type="InterPro" id="IPR011063">
    <property type="entry name" value="TilS/TtcA_N"/>
</dbReference>
<keyword evidence="4 8" id="KW-0819">tRNA processing</keyword>
<dbReference type="RefSeq" id="WP_265423403.1">
    <property type="nucleotide sequence ID" value="NZ_JAPFPW010000001.1"/>
</dbReference>
<gene>
    <name evidence="8 10" type="primary">tilS</name>
    <name evidence="10" type="ORF">OOT00_00890</name>
</gene>
<dbReference type="EMBL" id="JAPFPW010000001">
    <property type="protein sequence ID" value="MCW7752536.1"/>
    <property type="molecule type" value="Genomic_DNA"/>
</dbReference>
<comment type="function">
    <text evidence="8">Ligates lysine onto the cytidine present at position 34 of the AUA codon-specific tRNA(Ile) that contains the anticodon CAU, in an ATP-dependent manner. Cytidine is converted to lysidine, thus changing the amino acid specificity of the tRNA from methionine to isoleucine.</text>
</comment>
<accession>A0ABT3N5U4</accession>
<dbReference type="Gene3D" id="3.40.50.620">
    <property type="entry name" value="HUPs"/>
    <property type="match status" value="1"/>
</dbReference>
<organism evidence="10 11">
    <name type="scientific">Desulfobotulus pelophilus</name>
    <dbReference type="NCBI Taxonomy" id="2823377"/>
    <lineage>
        <taxon>Bacteria</taxon>
        <taxon>Pseudomonadati</taxon>
        <taxon>Thermodesulfobacteriota</taxon>
        <taxon>Desulfobacteria</taxon>
        <taxon>Desulfobacterales</taxon>
        <taxon>Desulfobacteraceae</taxon>
        <taxon>Desulfobotulus</taxon>
    </lineage>
</organism>
<dbReference type="NCBIfam" id="TIGR02433">
    <property type="entry name" value="lysidine_TilS_C"/>
    <property type="match status" value="1"/>
</dbReference>
<dbReference type="Pfam" id="PF11734">
    <property type="entry name" value="TilS_C"/>
    <property type="match status" value="1"/>
</dbReference>
<dbReference type="EC" id="6.3.4.19" evidence="8"/>
<keyword evidence="11" id="KW-1185">Reference proteome</keyword>
<evidence type="ECO:0000256" key="4">
    <source>
        <dbReference type="ARBA" id="ARBA00022694"/>
    </source>
</evidence>
<dbReference type="PANTHER" id="PTHR43033">
    <property type="entry name" value="TRNA(ILE)-LYSIDINE SYNTHASE-RELATED"/>
    <property type="match status" value="1"/>
</dbReference>
<evidence type="ECO:0000256" key="1">
    <source>
        <dbReference type="ARBA" id="ARBA00004496"/>
    </source>
</evidence>
<evidence type="ECO:0000256" key="2">
    <source>
        <dbReference type="ARBA" id="ARBA00022490"/>
    </source>
</evidence>
<reference evidence="10 11" key="1">
    <citation type="submission" date="2022-11" db="EMBL/GenBank/DDBJ databases">
        <title>Desulfobotulus tamanensis H1 sp. nov. - anaerobic, alkaliphilic, sulphate reducing bacterium isolated from terrestrial mud volcano.</title>
        <authorList>
            <person name="Frolova A."/>
            <person name="Merkel A.Y."/>
            <person name="Slobodkin A.I."/>
        </authorList>
    </citation>
    <scope>NUCLEOTIDE SEQUENCE [LARGE SCALE GENOMIC DNA]</scope>
    <source>
        <strain evidence="10 11">H1</strain>
    </source>
</reference>
<protein>
    <recommendedName>
        <fullName evidence="8">tRNA(Ile)-lysidine synthase</fullName>
        <ecNumber evidence="8">6.3.4.19</ecNumber>
    </recommendedName>
    <alternativeName>
        <fullName evidence="8">tRNA(Ile)-2-lysyl-cytidine synthase</fullName>
    </alternativeName>
    <alternativeName>
        <fullName evidence="8">tRNA(Ile)-lysidine synthetase</fullName>
    </alternativeName>
</protein>
<name>A0ABT3N5U4_9BACT</name>
<dbReference type="Pfam" id="PF09179">
    <property type="entry name" value="TilS"/>
    <property type="match status" value="1"/>
</dbReference>
<dbReference type="GO" id="GO:0032267">
    <property type="term" value="F:tRNA(Ile)-lysidine synthase activity"/>
    <property type="evidence" value="ECO:0007669"/>
    <property type="project" value="UniProtKB-EC"/>
</dbReference>
<dbReference type="SUPFAM" id="SSF82829">
    <property type="entry name" value="MesJ substrate recognition domain-like"/>
    <property type="match status" value="1"/>
</dbReference>
<dbReference type="NCBIfam" id="TIGR02432">
    <property type="entry name" value="lysidine_TilS_N"/>
    <property type="match status" value="1"/>
</dbReference>
<dbReference type="Gene3D" id="1.20.59.20">
    <property type="match status" value="1"/>
</dbReference>